<sequence length="43" mass="4870">CPARETTTRSAAMRLHPTWFGKFVPRSSGGLWVCFSALGRFWP</sequence>
<proteinExistence type="predicted"/>
<accession>A0A6J4QA20</accession>
<reference evidence="1" key="1">
    <citation type="submission" date="2020-02" db="EMBL/GenBank/DDBJ databases">
        <authorList>
            <person name="Meier V. D."/>
        </authorList>
    </citation>
    <scope>NUCLEOTIDE SEQUENCE</scope>
    <source>
        <strain evidence="1">AVDCRST_MAG03</strain>
    </source>
</reference>
<evidence type="ECO:0000313" key="1">
    <source>
        <dbReference type="EMBL" id="CAA9439054.1"/>
    </source>
</evidence>
<gene>
    <name evidence="1" type="ORF">AVDCRST_MAG03-3834</name>
</gene>
<feature type="non-terminal residue" evidence="1">
    <location>
        <position position="1"/>
    </location>
</feature>
<protein>
    <submittedName>
        <fullName evidence="1">Uncharacterized protein</fullName>
    </submittedName>
</protein>
<dbReference type="EMBL" id="CADCUT010000225">
    <property type="protein sequence ID" value="CAA9439054.1"/>
    <property type="molecule type" value="Genomic_DNA"/>
</dbReference>
<organism evidence="1">
    <name type="scientific">uncultured Rubrobacteraceae bacterium</name>
    <dbReference type="NCBI Taxonomy" id="349277"/>
    <lineage>
        <taxon>Bacteria</taxon>
        <taxon>Bacillati</taxon>
        <taxon>Actinomycetota</taxon>
        <taxon>Rubrobacteria</taxon>
        <taxon>Rubrobacterales</taxon>
        <taxon>Rubrobacteraceae</taxon>
        <taxon>environmental samples</taxon>
    </lineage>
</organism>
<dbReference type="AlphaFoldDB" id="A0A6J4QA20"/>
<feature type="non-terminal residue" evidence="1">
    <location>
        <position position="43"/>
    </location>
</feature>
<name>A0A6J4QA20_9ACTN</name>